<organism evidence="4 5">
    <name type="scientific">Multifurca ochricompacta</name>
    <dbReference type="NCBI Taxonomy" id="376703"/>
    <lineage>
        <taxon>Eukaryota</taxon>
        <taxon>Fungi</taxon>
        <taxon>Dikarya</taxon>
        <taxon>Basidiomycota</taxon>
        <taxon>Agaricomycotina</taxon>
        <taxon>Agaricomycetes</taxon>
        <taxon>Russulales</taxon>
        <taxon>Russulaceae</taxon>
        <taxon>Multifurca</taxon>
    </lineage>
</organism>
<evidence type="ECO:0000313" key="4">
    <source>
        <dbReference type="EMBL" id="KAI0300139.1"/>
    </source>
</evidence>
<keyword evidence="5" id="KW-1185">Reference proteome</keyword>
<feature type="region of interest" description="Disordered" evidence="2">
    <location>
        <begin position="1568"/>
        <end position="1595"/>
    </location>
</feature>
<feature type="domain" description="RRM" evidence="3">
    <location>
        <begin position="228"/>
        <end position="308"/>
    </location>
</feature>
<dbReference type="Pfam" id="PF00076">
    <property type="entry name" value="RRM_1"/>
    <property type="match status" value="1"/>
</dbReference>
<dbReference type="CDD" id="cd00590">
    <property type="entry name" value="RRM_SF"/>
    <property type="match status" value="1"/>
</dbReference>
<accession>A0AAD4QN45</accession>
<dbReference type="SUPFAM" id="SSF48371">
    <property type="entry name" value="ARM repeat"/>
    <property type="match status" value="1"/>
</dbReference>
<dbReference type="Gene3D" id="3.30.70.330">
    <property type="match status" value="2"/>
</dbReference>
<comment type="caution">
    <text evidence="4">The sequence shown here is derived from an EMBL/GenBank/DDBJ whole genome shotgun (WGS) entry which is preliminary data.</text>
</comment>
<dbReference type="InterPro" id="IPR000504">
    <property type="entry name" value="RRM_dom"/>
</dbReference>
<dbReference type="SMART" id="SM00360">
    <property type="entry name" value="RRM"/>
    <property type="match status" value="2"/>
</dbReference>
<feature type="domain" description="RRM" evidence="3">
    <location>
        <begin position="74"/>
        <end position="145"/>
    </location>
</feature>
<feature type="compositionally biased region" description="Low complexity" evidence="2">
    <location>
        <begin position="1582"/>
        <end position="1594"/>
    </location>
</feature>
<dbReference type="GO" id="GO:0055080">
    <property type="term" value="P:monoatomic cation homeostasis"/>
    <property type="evidence" value="ECO:0007669"/>
    <property type="project" value="TreeGrafter"/>
</dbReference>
<dbReference type="PANTHER" id="PTHR31781:SF1">
    <property type="entry name" value="PROTEIN UNC-80 HOMOLOG"/>
    <property type="match status" value="1"/>
</dbReference>
<feature type="region of interest" description="Disordered" evidence="2">
    <location>
        <begin position="2306"/>
        <end position="2336"/>
    </location>
</feature>
<protein>
    <recommendedName>
        <fullName evidence="3">RRM domain-containing protein</fullName>
    </recommendedName>
</protein>
<dbReference type="InterPro" id="IPR016024">
    <property type="entry name" value="ARM-type_fold"/>
</dbReference>
<dbReference type="InterPro" id="IPR046460">
    <property type="entry name" value="UNC80_C"/>
</dbReference>
<evidence type="ECO:0000259" key="3">
    <source>
        <dbReference type="PROSITE" id="PS50102"/>
    </source>
</evidence>
<dbReference type="EMBL" id="WTXG01000019">
    <property type="protein sequence ID" value="KAI0300139.1"/>
    <property type="molecule type" value="Genomic_DNA"/>
</dbReference>
<sequence>MSTSVEVDLPWKLLSPVRMLLRLSIIIFAYTSITNIEPLENLFACQDTQSQAILSRSTPKPRSAIQTKSSDTRRNLYVLGLPFDLSKAELSSIFSQFGTVTHCVILATVDNASRRRGFVVMSTHAEAKAAMDNFSQITIRQVIVSAPYFRSFILQWATQRFDHRCILGCSPAVSRHVLFARTLTLENQVDSTSSNPTLGATATFQSSCAPVDHSKSVKQLSGPQSCHASILVHNLPALLFAQDSDLEPLFCPFGDVREIQRQRLSSSATQSHTDTISVVVTYSSPAGAKEAKGALHGQSYGDSPLIVESLALFDDNESDWKPDQNHLSRSSLNPCASPFVSDSALAVSAPPTCFVSGNFPDYFSKPTSSGSATPFNRFSLPGSMLLGHRSLPASGLPSRSNSVASRPVPIARSSFYAGLVTSLPHSSPAIPSPDPFRQVLYSPKKFSSQILSHLFYTPASGMDSDHDHSRKRTQAVRPLPRRPFSSKLVNQEVIPETLPPIRFTGDISPSDGSRSAFLEGEALTESPIPSPSLPDEQRSFSPGPLPSTSRVGLIRSRPVKKSSLLSTISSSASDLVANGESPSPSKRWDDLRRHFLPARATVVQPSATTLPSPYPPPRPSTPKQFRIPKLGFKQVVEQAQEASVDQSKRFADNILKASRAVRSVEPKVSRREREGTLATMATSFNMNFMGSNTSLGIASTSTSNYPPQGRTKAVRRPPSLQSVALSSHPPTTTSASLYAVISYYASAAPTQQLRMNFLPHEDEVLSALLVPFMNLGNGGVDSERLQAMDVFEIIVRTWQAASEEAFLERCLWCCKVVRMTQNQRHVRMRVLDVLTSYLFFPGAPFRIESLVTLQTLFQVLFSLQGSLLVEGDSEAASYVHDLIRRVKKVGCEGLDDSLLMQQYGAQLLSEADTRAILDCVIIMALAACMENTTSGEYQNILQNMVAAKESWFGATRSSLSLTRIETLSIKQCLHALLSTLLPPDGARRSAEDYQLISQTLTEWLIPAAHALVQNDSFECKVMAARLALNVLIFSRKETREDIVSFIDKASCDHDQWKAALEAAIQIVVKEDTWETVIAILMALIEHLPNESRSLTATIILPAMNERLVLDPPPFPFPAFTELLEILSKKFPKLFYRPLFSCAAGTKASSILEHLRIIAILAHYLPSFWIRDPEMLLVAFMSDSSSTARDSQDNAGSAGPQWGHVRLGQLVILIELIAYVQAERQDKGSQAPSGSAFLAQARFFFALEYRLGAFLDGKERTLLIPTAQRTLLVILFFEIRLLLLSLKPAQWLASVVSWVASSEEGRQVAQDDVTTVLKHSLIFIILFNVGHPFLRRSTVLLSPSVSVDGASFVTSSPATPPPFLALSARERQLKTFSKGLISNSLRLLVAVSGLLSKEDHETLCTFLWQRCLTQAASEIQTWATFLIMQCAEKAPTTIVNLIKTDIRSSEAHRRLLVARRLSLISGWRFQMLSQDYIVDKSHRRPFKLARIPISFMSTDIGSSSFVLREDIEKGNASGGQALPPDLRKRLADIGWAQDESVMDQKHEWVMTPFSLLSVQQLEKLETGLPTTIGSRSPQLGALESPPSSAAEPPSSTLGIKRRSTFVSPLVSILPDLAALAYDADYTVANAARVAVMDFMRHDPALITRPALDALTAGETSLSSAFSVLRGYLHSHNTLPPAMAHHMFNHLAGYLKFSSRQTEAEDTLTGFAYAVPLLSKLVSQVSDMSLRELRRGKVDVFLIPSGSLWFPSSAPSGPMFPRSLSDIVSRSDRDTEHRLGRIVLVRVAQNLLFANMLRRNPQEVQAVRKSMSRLVLPTMDSADVLSMELRFLLPRKEKIRPFNSDAGADTSSLSLLLSRSHILLVTEIFRSMPRHLNDRGELAVLIDGLNRILLVHGDDIGIVAHVLIALMTASARFHRLFTSGGGYTLFIPTLFKVYAESEPDEGVRLAIEYSISRFYAVHQEAFVFQALNMLSHIVMFPEADGFWVAKQIFLLLSTLKDNSPVHAADAAGIHGSSRKWIQGEDVGIMMVPDQYEGGHLALDNFVRLFLTVIGHDPSIRRAQQFLRLLRLMAPHFYDASPASRNVLPGRHQRIEEEEPSHLFSQAAATSIDALEISKCPSDLEEMRFDYLSLVAEFSKSGGYFGTSGSGRIFDLAKMALKDSNIAGGERLKHVLAFLNELGSIFKAYAAAVDFSGVLEVVLHLAENPAFEKLASEGFALSTPLRPVLVKLLCQGTLLTGADIVSVIERRPMTFEFVAGILYPMALDLPSVAEIANDTRLMEAWRRAATRQMWTCLLQLAMQACQRQRTAEDSTDGSSHPQRSRSQEKKRNPVRNSPAATLSMALQTLKIIVLKAEDDLSISLPGIWVQMGSLLKNVLSAGSGRFGMSVHGATISSSPLESSMSLKLRTSEDSEFLAPSSPRVAPSLVQSSPRPSPPQLSIMDYLLWSILEYVCCHRSPLMLQMRLFLQEATATLDEELRAQHILPGISRRPSYASVFSKTRRKSGHWSRMPSPEASPFLAPLQPSHGDILLTPPKLERKPGYARSPTTPGGSEVADPKIVHLGPTQNFDVFRRSPSPGLGESGVKSRKWLMANSRTVRSAKLVRETYRRVRVVQQIMGYTELLPVPDGMEESEDDVKVWSRGRAIREVERETTSLMEEFCLEDEE</sequence>
<gene>
    <name evidence="4" type="ORF">B0F90DRAFT_1817733</name>
</gene>
<feature type="region of interest" description="Disordered" evidence="2">
    <location>
        <begin position="461"/>
        <end position="491"/>
    </location>
</feature>
<dbReference type="InterPro" id="IPR012677">
    <property type="entry name" value="Nucleotide-bd_a/b_plait_sf"/>
</dbReference>
<proteinExistence type="predicted"/>
<name>A0AAD4QN45_9AGAM</name>
<dbReference type="PANTHER" id="PTHR31781">
    <property type="entry name" value="UNC80"/>
    <property type="match status" value="1"/>
</dbReference>
<evidence type="ECO:0000256" key="1">
    <source>
        <dbReference type="PROSITE-ProRule" id="PRU00176"/>
    </source>
</evidence>
<dbReference type="GO" id="GO:0034703">
    <property type="term" value="C:cation channel complex"/>
    <property type="evidence" value="ECO:0007669"/>
    <property type="project" value="TreeGrafter"/>
</dbReference>
<dbReference type="InterPro" id="IPR035979">
    <property type="entry name" value="RBD_domain_sf"/>
</dbReference>
<evidence type="ECO:0000256" key="2">
    <source>
        <dbReference type="SAM" id="MobiDB-lite"/>
    </source>
</evidence>
<dbReference type="SUPFAM" id="SSF54928">
    <property type="entry name" value="RNA-binding domain, RBD"/>
    <property type="match status" value="1"/>
</dbReference>
<dbReference type="Proteomes" id="UP001203297">
    <property type="component" value="Unassembled WGS sequence"/>
</dbReference>
<dbReference type="GO" id="GO:0003723">
    <property type="term" value="F:RNA binding"/>
    <property type="evidence" value="ECO:0007669"/>
    <property type="project" value="UniProtKB-UniRule"/>
</dbReference>
<evidence type="ECO:0000313" key="5">
    <source>
        <dbReference type="Proteomes" id="UP001203297"/>
    </source>
</evidence>
<reference evidence="4" key="1">
    <citation type="journal article" date="2022" name="New Phytol.">
        <title>Evolutionary transition to the ectomycorrhizal habit in the genomes of a hyperdiverse lineage of mushroom-forming fungi.</title>
        <authorList>
            <person name="Looney B."/>
            <person name="Miyauchi S."/>
            <person name="Morin E."/>
            <person name="Drula E."/>
            <person name="Courty P.E."/>
            <person name="Kohler A."/>
            <person name="Kuo A."/>
            <person name="LaButti K."/>
            <person name="Pangilinan J."/>
            <person name="Lipzen A."/>
            <person name="Riley R."/>
            <person name="Andreopoulos W."/>
            <person name="He G."/>
            <person name="Johnson J."/>
            <person name="Nolan M."/>
            <person name="Tritt A."/>
            <person name="Barry K.W."/>
            <person name="Grigoriev I.V."/>
            <person name="Nagy L.G."/>
            <person name="Hibbett D."/>
            <person name="Henrissat B."/>
            <person name="Matheny P.B."/>
            <person name="Labbe J."/>
            <person name="Martin F.M."/>
        </authorList>
    </citation>
    <scope>NUCLEOTIDE SEQUENCE</scope>
    <source>
        <strain evidence="4">BPL690</strain>
    </source>
</reference>
<feature type="region of interest" description="Disordered" evidence="2">
    <location>
        <begin position="2532"/>
        <end position="2557"/>
    </location>
</feature>
<feature type="region of interest" description="Disordered" evidence="2">
    <location>
        <begin position="2414"/>
        <end position="2433"/>
    </location>
</feature>
<dbReference type="Pfam" id="PF20262">
    <property type="entry name" value="UNC80_C"/>
    <property type="match status" value="2"/>
</dbReference>
<dbReference type="GO" id="GO:0005261">
    <property type="term" value="F:monoatomic cation channel activity"/>
    <property type="evidence" value="ECO:0007669"/>
    <property type="project" value="TreeGrafter"/>
</dbReference>
<feature type="region of interest" description="Disordered" evidence="2">
    <location>
        <begin position="522"/>
        <end position="554"/>
    </location>
</feature>
<dbReference type="PROSITE" id="PS50102">
    <property type="entry name" value="RRM"/>
    <property type="match status" value="2"/>
</dbReference>
<keyword evidence="1" id="KW-0694">RNA-binding</keyword>